<dbReference type="GO" id="GO:0003676">
    <property type="term" value="F:nucleic acid binding"/>
    <property type="evidence" value="ECO:0007669"/>
    <property type="project" value="InterPro"/>
</dbReference>
<evidence type="ECO:0000313" key="2">
    <source>
        <dbReference type="EMBL" id="OJJ15010.1"/>
    </source>
</evidence>
<accession>A0A1L9QJU0</accession>
<name>A0A1L9QJU0_9CYAN</name>
<gene>
    <name evidence="2" type="ORF">BI308_24630</name>
</gene>
<dbReference type="Proteomes" id="UP000183940">
    <property type="component" value="Unassembled WGS sequence"/>
</dbReference>
<dbReference type="SUPFAM" id="SSF53098">
    <property type="entry name" value="Ribonuclease H-like"/>
    <property type="match status" value="1"/>
</dbReference>
<evidence type="ECO:0000259" key="1">
    <source>
        <dbReference type="Pfam" id="PF13358"/>
    </source>
</evidence>
<dbReference type="InterPro" id="IPR038717">
    <property type="entry name" value="Tc1-like_DDE_dom"/>
</dbReference>
<dbReference type="InterPro" id="IPR036397">
    <property type="entry name" value="RNaseH_sf"/>
</dbReference>
<evidence type="ECO:0000313" key="3">
    <source>
        <dbReference type="Proteomes" id="UP000183940"/>
    </source>
</evidence>
<protein>
    <recommendedName>
        <fullName evidence="1">Tc1-like transposase DDE domain-containing protein</fullName>
    </recommendedName>
</protein>
<dbReference type="Gene3D" id="3.30.420.10">
    <property type="entry name" value="Ribonuclease H-like superfamily/Ribonuclease H"/>
    <property type="match status" value="1"/>
</dbReference>
<feature type="domain" description="Tc1-like transposase DDE" evidence="1">
    <location>
        <begin position="10"/>
        <end position="113"/>
    </location>
</feature>
<dbReference type="AlphaFoldDB" id="A0A1L9QJU0"/>
<proteinExistence type="predicted"/>
<dbReference type="NCBIfam" id="NF033545">
    <property type="entry name" value="transpos_IS630"/>
    <property type="match status" value="1"/>
</dbReference>
<reference evidence="2" key="1">
    <citation type="submission" date="2016-10" db="EMBL/GenBank/DDBJ databases">
        <title>CRISPR-Cas defence system in Roseofilum reptotaenium: evidence of a bacteriophage-cyanobacterium arms race in the coral black band disease.</title>
        <authorList>
            <person name="Buerger P."/>
            <person name="Wood-Charlson E.M."/>
            <person name="Weynberg K.D."/>
            <person name="Willis B."/>
            <person name="Van Oppen M.J."/>
        </authorList>
    </citation>
    <scope>NUCLEOTIDE SEQUENCE [LARGE SCALE GENOMIC DNA]</scope>
    <source>
        <strain evidence="2">AO1-A</strain>
    </source>
</reference>
<comment type="caution">
    <text evidence="2">The sequence shown here is derived from an EMBL/GenBank/DDBJ whole genome shotgun (WGS) entry which is preliminary data.</text>
</comment>
<organism evidence="2 3">
    <name type="scientific">Roseofilum reptotaenium AO1-A</name>
    <dbReference type="NCBI Taxonomy" id="1925591"/>
    <lineage>
        <taxon>Bacteria</taxon>
        <taxon>Bacillati</taxon>
        <taxon>Cyanobacteriota</taxon>
        <taxon>Cyanophyceae</taxon>
        <taxon>Desertifilales</taxon>
        <taxon>Desertifilaceae</taxon>
        <taxon>Roseofilum</taxon>
    </lineage>
</organism>
<dbReference type="STRING" id="1925591.BI308_24630"/>
<dbReference type="InterPro" id="IPR047655">
    <property type="entry name" value="Transpos_IS630-like"/>
</dbReference>
<dbReference type="EMBL" id="MLAW01000074">
    <property type="protein sequence ID" value="OJJ15010.1"/>
    <property type="molecule type" value="Genomic_DNA"/>
</dbReference>
<dbReference type="InterPro" id="IPR012337">
    <property type="entry name" value="RNaseH-like_sf"/>
</dbReference>
<dbReference type="PANTHER" id="PTHR46564:SF1">
    <property type="entry name" value="TRANSPOSASE"/>
    <property type="match status" value="1"/>
</dbReference>
<dbReference type="Pfam" id="PF13358">
    <property type="entry name" value="DDE_3"/>
    <property type="match status" value="1"/>
</dbReference>
<sequence>MKDWERFVGNRPGKRQKRLSLIGALCQNEFLAPFVYQGYCTARLIEAWLEKVLLPEVEPGKVIIMDNAPFHNSKKIREIIEQAGCELLFLPTYSPDLNPIEHWWHKIKTAIRKALPLFNFDIEQAIDAVFKDL</sequence>
<keyword evidence="3" id="KW-1185">Reference proteome</keyword>
<dbReference type="PANTHER" id="PTHR46564">
    <property type="entry name" value="TRANSPOSASE"/>
    <property type="match status" value="1"/>
</dbReference>